<evidence type="ECO:0000256" key="9">
    <source>
        <dbReference type="ARBA" id="ARBA00033158"/>
    </source>
</evidence>
<evidence type="ECO:0000256" key="1">
    <source>
        <dbReference type="ARBA" id="ARBA00004496"/>
    </source>
</evidence>
<dbReference type="PANTHER" id="PTHR34981">
    <property type="entry name" value="CELL DIVISION PROTEIN ZAPA"/>
    <property type="match status" value="1"/>
</dbReference>
<comment type="subunit">
    <text evidence="8">Homodimer. Interacts with FtsZ.</text>
</comment>
<keyword evidence="4 10" id="KW-0132">Cell division</keyword>
<sequence length="92" mass="10338">MDDKPSVTRVKVNIHGVEYTLRGAVPAQHLQAVADMVDKMMSEIAATSSYMDERRVAVLTAINLADEFLRLREEYTDLVSLLDEQTRGDKTP</sequence>
<dbReference type="Gene3D" id="6.10.250.790">
    <property type="match status" value="1"/>
</dbReference>
<evidence type="ECO:0000313" key="10">
    <source>
        <dbReference type="EMBL" id="MFD1676936.1"/>
    </source>
</evidence>
<keyword evidence="11" id="KW-1185">Reference proteome</keyword>
<evidence type="ECO:0000313" key="11">
    <source>
        <dbReference type="Proteomes" id="UP001597079"/>
    </source>
</evidence>
<dbReference type="EMBL" id="JBHUCX010000083">
    <property type="protein sequence ID" value="MFD1676936.1"/>
    <property type="molecule type" value="Genomic_DNA"/>
</dbReference>
<keyword evidence="3" id="KW-0963">Cytoplasm</keyword>
<keyword evidence="6" id="KW-0131">Cell cycle</keyword>
<dbReference type="InterPro" id="IPR036192">
    <property type="entry name" value="Cell_div_ZapA-like_sf"/>
</dbReference>
<evidence type="ECO:0000256" key="8">
    <source>
        <dbReference type="ARBA" id="ARBA00026068"/>
    </source>
</evidence>
<evidence type="ECO:0000256" key="6">
    <source>
        <dbReference type="ARBA" id="ARBA00023306"/>
    </source>
</evidence>
<organism evidence="10 11">
    <name type="scientific">Alicyclobacillus fodiniaquatilis</name>
    <dbReference type="NCBI Taxonomy" id="1661150"/>
    <lineage>
        <taxon>Bacteria</taxon>
        <taxon>Bacillati</taxon>
        <taxon>Bacillota</taxon>
        <taxon>Bacilli</taxon>
        <taxon>Bacillales</taxon>
        <taxon>Alicyclobacillaceae</taxon>
        <taxon>Alicyclobacillus</taxon>
    </lineage>
</organism>
<dbReference type="PANTHER" id="PTHR34981:SF1">
    <property type="entry name" value="CELL DIVISION PROTEIN ZAPA"/>
    <property type="match status" value="1"/>
</dbReference>
<comment type="subcellular location">
    <subcellularLocation>
        <location evidence="1">Cytoplasm</location>
    </subcellularLocation>
</comment>
<dbReference type="Pfam" id="PF05164">
    <property type="entry name" value="ZapA"/>
    <property type="match status" value="1"/>
</dbReference>
<evidence type="ECO:0000256" key="3">
    <source>
        <dbReference type="ARBA" id="ARBA00022490"/>
    </source>
</evidence>
<protein>
    <recommendedName>
        <fullName evidence="2">Cell division protein ZapA</fullName>
    </recommendedName>
    <alternativeName>
        <fullName evidence="9">Z ring-associated protein ZapA</fullName>
    </alternativeName>
</protein>
<accession>A0ABW4JKQ7</accession>
<dbReference type="InterPro" id="IPR053712">
    <property type="entry name" value="Bac_CellDiv_Activator"/>
</dbReference>
<dbReference type="SUPFAM" id="SSF102829">
    <property type="entry name" value="Cell division protein ZapA-like"/>
    <property type="match status" value="1"/>
</dbReference>
<dbReference type="RefSeq" id="WP_377944849.1">
    <property type="nucleotide sequence ID" value="NZ_JBHUCX010000083.1"/>
</dbReference>
<evidence type="ECO:0000256" key="2">
    <source>
        <dbReference type="ARBA" id="ARBA00015195"/>
    </source>
</evidence>
<proteinExistence type="predicted"/>
<reference evidence="11" key="1">
    <citation type="journal article" date="2019" name="Int. J. Syst. Evol. Microbiol.">
        <title>The Global Catalogue of Microorganisms (GCM) 10K type strain sequencing project: providing services to taxonomists for standard genome sequencing and annotation.</title>
        <authorList>
            <consortium name="The Broad Institute Genomics Platform"/>
            <consortium name="The Broad Institute Genome Sequencing Center for Infectious Disease"/>
            <person name="Wu L."/>
            <person name="Ma J."/>
        </authorList>
    </citation>
    <scope>NUCLEOTIDE SEQUENCE [LARGE SCALE GENOMIC DNA]</scope>
    <source>
        <strain evidence="11">CGMCC 1.12286</strain>
    </source>
</reference>
<comment type="function">
    <text evidence="7">Activator of cell division through the inhibition of FtsZ GTPase activity, therefore promoting FtsZ assembly into bundles of protofilaments necessary for the formation of the division Z ring. It is recruited early at mid-cell but it is not essential for cell division.</text>
</comment>
<evidence type="ECO:0000256" key="7">
    <source>
        <dbReference type="ARBA" id="ARBA00024910"/>
    </source>
</evidence>
<evidence type="ECO:0000256" key="4">
    <source>
        <dbReference type="ARBA" id="ARBA00022618"/>
    </source>
</evidence>
<dbReference type="InterPro" id="IPR007838">
    <property type="entry name" value="Cell_div_ZapA-like"/>
</dbReference>
<name>A0ABW4JKQ7_9BACL</name>
<comment type="caution">
    <text evidence="10">The sequence shown here is derived from an EMBL/GenBank/DDBJ whole genome shotgun (WGS) entry which is preliminary data.</text>
</comment>
<keyword evidence="5" id="KW-0717">Septation</keyword>
<dbReference type="Proteomes" id="UP001597079">
    <property type="component" value="Unassembled WGS sequence"/>
</dbReference>
<dbReference type="GO" id="GO:0051301">
    <property type="term" value="P:cell division"/>
    <property type="evidence" value="ECO:0007669"/>
    <property type="project" value="UniProtKB-KW"/>
</dbReference>
<evidence type="ECO:0000256" key="5">
    <source>
        <dbReference type="ARBA" id="ARBA00023210"/>
    </source>
</evidence>
<gene>
    <name evidence="10" type="ORF">ACFSB2_19870</name>
</gene>